<dbReference type="InParanoid" id="A0A2N3N618"/>
<evidence type="ECO:0000256" key="2">
    <source>
        <dbReference type="ARBA" id="ARBA00023186"/>
    </source>
</evidence>
<dbReference type="AlphaFoldDB" id="A0A2N3N618"/>
<dbReference type="GO" id="GO:0016272">
    <property type="term" value="C:prefoldin complex"/>
    <property type="evidence" value="ECO:0007669"/>
    <property type="project" value="InterPro"/>
</dbReference>
<dbReference type="Pfam" id="PF01920">
    <property type="entry name" value="Prefoldin_2"/>
    <property type="match status" value="1"/>
</dbReference>
<evidence type="ECO:0000256" key="3">
    <source>
        <dbReference type="SAM" id="Coils"/>
    </source>
</evidence>
<dbReference type="InterPro" id="IPR009053">
    <property type="entry name" value="Prefoldin"/>
</dbReference>
<dbReference type="PANTHER" id="PTHR20903:SF0">
    <property type="entry name" value="PREFOLDIN SUBUNIT 1"/>
    <property type="match status" value="1"/>
</dbReference>
<gene>
    <name evidence="4" type="ORF">jhhlp_006462</name>
</gene>
<dbReference type="GO" id="GO:0051082">
    <property type="term" value="F:unfolded protein binding"/>
    <property type="evidence" value="ECO:0007669"/>
    <property type="project" value="InterPro"/>
</dbReference>
<dbReference type="PANTHER" id="PTHR20903">
    <property type="entry name" value="PREFOLDIN SUBUNIT 1-RELATED"/>
    <property type="match status" value="1"/>
</dbReference>
<reference evidence="4 5" key="1">
    <citation type="journal article" date="2017" name="G3 (Bethesda)">
        <title>First Draft Genome Sequence of the Pathogenic Fungus Lomentospora prolificans (Formerly Scedosporium prolificans).</title>
        <authorList>
            <person name="Luo R."/>
            <person name="Zimin A."/>
            <person name="Workman R."/>
            <person name="Fan Y."/>
            <person name="Pertea G."/>
            <person name="Grossman N."/>
            <person name="Wear M.P."/>
            <person name="Jia B."/>
            <person name="Miller H."/>
            <person name="Casadevall A."/>
            <person name="Timp W."/>
            <person name="Zhang S.X."/>
            <person name="Salzberg S.L."/>
        </authorList>
    </citation>
    <scope>NUCLEOTIDE SEQUENCE [LARGE SCALE GENOMIC DNA]</scope>
    <source>
        <strain evidence="4 5">JHH-5317</strain>
    </source>
</reference>
<evidence type="ECO:0008006" key="6">
    <source>
        <dbReference type="Google" id="ProtNLM"/>
    </source>
</evidence>
<sequence length="125" mass="13665">MSISSTALEKLIREIETQAAAAEQQISLSRAQVSSKQREIRLLKLTLDELSVVSQPTSVYEGVGKMFVSVPSPKLCEKLSSQVKILEGDVDALGKRLTYLETTQKNSREHIDKMLKHAPTAGPGA</sequence>
<feature type="coiled-coil region" evidence="3">
    <location>
        <begin position="5"/>
        <end position="32"/>
    </location>
</feature>
<comment type="caution">
    <text evidence="4">The sequence shown here is derived from an EMBL/GenBank/DDBJ whole genome shotgun (WGS) entry which is preliminary data.</text>
</comment>
<dbReference type="Proteomes" id="UP000233524">
    <property type="component" value="Unassembled WGS sequence"/>
</dbReference>
<dbReference type="VEuPathDB" id="FungiDB:jhhlp_006462"/>
<dbReference type="STRING" id="41688.A0A2N3N618"/>
<accession>A0A2N3N618</accession>
<evidence type="ECO:0000313" key="5">
    <source>
        <dbReference type="Proteomes" id="UP000233524"/>
    </source>
</evidence>
<dbReference type="SUPFAM" id="SSF46579">
    <property type="entry name" value="Prefoldin"/>
    <property type="match status" value="1"/>
</dbReference>
<keyword evidence="3" id="KW-0175">Coiled coil</keyword>
<dbReference type="GO" id="GO:0044183">
    <property type="term" value="F:protein folding chaperone"/>
    <property type="evidence" value="ECO:0007669"/>
    <property type="project" value="TreeGrafter"/>
</dbReference>
<proteinExistence type="inferred from homology"/>
<dbReference type="Gene3D" id="1.10.287.370">
    <property type="match status" value="1"/>
</dbReference>
<dbReference type="EMBL" id="NLAX01000701">
    <property type="protein sequence ID" value="PKS07854.1"/>
    <property type="molecule type" value="Genomic_DNA"/>
</dbReference>
<dbReference type="InterPro" id="IPR002777">
    <property type="entry name" value="PFD_beta-like"/>
</dbReference>
<protein>
    <recommendedName>
        <fullName evidence="6">Prefoldin subunit 1</fullName>
    </recommendedName>
</protein>
<organism evidence="4 5">
    <name type="scientific">Lomentospora prolificans</name>
    <dbReference type="NCBI Taxonomy" id="41688"/>
    <lineage>
        <taxon>Eukaryota</taxon>
        <taxon>Fungi</taxon>
        <taxon>Dikarya</taxon>
        <taxon>Ascomycota</taxon>
        <taxon>Pezizomycotina</taxon>
        <taxon>Sordariomycetes</taxon>
        <taxon>Hypocreomycetidae</taxon>
        <taxon>Microascales</taxon>
        <taxon>Microascaceae</taxon>
        <taxon>Lomentospora</taxon>
    </lineage>
</organism>
<comment type="similarity">
    <text evidence="1">Belongs to the prefoldin subunit beta family.</text>
</comment>
<evidence type="ECO:0000313" key="4">
    <source>
        <dbReference type="EMBL" id="PKS07854.1"/>
    </source>
</evidence>
<evidence type="ECO:0000256" key="1">
    <source>
        <dbReference type="ARBA" id="ARBA00008045"/>
    </source>
</evidence>
<dbReference type="OrthoDB" id="2015447at2759"/>
<name>A0A2N3N618_9PEZI</name>
<keyword evidence="2" id="KW-0143">Chaperone</keyword>
<keyword evidence="5" id="KW-1185">Reference proteome</keyword>
<dbReference type="GO" id="GO:0005737">
    <property type="term" value="C:cytoplasm"/>
    <property type="evidence" value="ECO:0007669"/>
    <property type="project" value="TreeGrafter"/>
</dbReference>